<dbReference type="PANTHER" id="PTHR35392">
    <property type="entry name" value="ZN(II)2CYS6 TRANSCRIPTION FACTOR (EUROFUNG)-RELATED-RELATED"/>
    <property type="match status" value="1"/>
</dbReference>
<feature type="compositionally biased region" description="Basic and acidic residues" evidence="2">
    <location>
        <begin position="154"/>
        <end position="165"/>
    </location>
</feature>
<sequence>MPRAVHLPMVCSWVPRPHTPEQAWPRYEDVVDVELRWSHQNWLSQAQGGTQRTQHSEPTGEVDDLRGQTSAVGDTLHPSPGSKAREAAQDSPRTASELLDGSRLDSWRASQSWKRSMQVGDQLRSQQSRPPAALPDVVNEVQLSENYPGALKDAAAESADRHHSSDAANASSSWPAQEDYVDYEVDDGLLTSNSQKRRREDVLQAAAVGPCSNTWTVPALKPRRKKKAKDDQAAAKSVPRVINPTAPKPRGRLVGQDREETALTRQIKACVRCRMQKNRCEPDPEDLCRPCLRCQRLAEPALAVLPCLRYIITDASLYREQEAPYQMFSQRWQTMDILDIDEWASDEIRTIEVSHLFHYAPYRAKMRKFVPVEGDMITEVWTDRQGNVRTHDIPPYAIANMKEHVDVVRQFIDRNVSEYIVAVVDKLDPLLWNTYMQAFRHIGNAKEERERLLMGNAFRLWAACRSTSNECRIAGTDTLDVPIVTDPSSPWYLHIPPPPILVAQEECIYYTKLLRPLSKKVLDELQNLMLGNKKKHWFTIYLVTFILLHSCSMITRRDAECAAKWSLPCEYANPHAIAGHHMGALTLLAHFHYSCKGKRPFNMALTEKGLAEVVKACELDTDEEVFVRESAQLVKQRQRMMKLVWT</sequence>
<reference evidence="3" key="1">
    <citation type="submission" date="2020-04" db="EMBL/GenBank/DDBJ databases">
        <title>Draft genome resource of the tomato pathogen Pseudocercospora fuligena.</title>
        <authorList>
            <person name="Zaccaron A."/>
        </authorList>
    </citation>
    <scope>NUCLEOTIDE SEQUENCE</scope>
    <source>
        <strain evidence="3">PF001</strain>
    </source>
</reference>
<name>A0A8H6RND5_9PEZI</name>
<dbReference type="InterPro" id="IPR052973">
    <property type="entry name" value="Fungal_sec-metab_reg_TF"/>
</dbReference>
<evidence type="ECO:0000256" key="2">
    <source>
        <dbReference type="SAM" id="MobiDB-lite"/>
    </source>
</evidence>
<accession>A0A8H6RND5</accession>
<dbReference type="PANTHER" id="PTHR35392:SF3">
    <property type="entry name" value="ZN(2)-C6 FUNGAL-TYPE DOMAIN-CONTAINING PROTEIN"/>
    <property type="match status" value="1"/>
</dbReference>
<comment type="caution">
    <text evidence="3">The sequence shown here is derived from an EMBL/GenBank/DDBJ whole genome shotgun (WGS) entry which is preliminary data.</text>
</comment>
<proteinExistence type="predicted"/>
<protein>
    <submittedName>
        <fullName evidence="3">Satratoxin biosynthesis SC3 cluster transcription factor SAT20</fullName>
    </submittedName>
</protein>
<keyword evidence="1" id="KW-0539">Nucleus</keyword>
<gene>
    <name evidence="3" type="ORF">HII31_04906</name>
</gene>
<organism evidence="3 4">
    <name type="scientific">Pseudocercospora fuligena</name>
    <dbReference type="NCBI Taxonomy" id="685502"/>
    <lineage>
        <taxon>Eukaryota</taxon>
        <taxon>Fungi</taxon>
        <taxon>Dikarya</taxon>
        <taxon>Ascomycota</taxon>
        <taxon>Pezizomycotina</taxon>
        <taxon>Dothideomycetes</taxon>
        <taxon>Dothideomycetidae</taxon>
        <taxon>Mycosphaerellales</taxon>
        <taxon>Mycosphaerellaceae</taxon>
        <taxon>Pseudocercospora</taxon>
    </lineage>
</organism>
<dbReference type="EMBL" id="JABCIY010000071">
    <property type="protein sequence ID" value="KAF7193837.1"/>
    <property type="molecule type" value="Genomic_DNA"/>
</dbReference>
<feature type="region of interest" description="Disordered" evidence="2">
    <location>
        <begin position="153"/>
        <end position="175"/>
    </location>
</feature>
<dbReference type="GO" id="GO:0008270">
    <property type="term" value="F:zinc ion binding"/>
    <property type="evidence" value="ECO:0007669"/>
    <property type="project" value="InterPro"/>
</dbReference>
<dbReference type="GO" id="GO:0000981">
    <property type="term" value="F:DNA-binding transcription factor activity, RNA polymerase II-specific"/>
    <property type="evidence" value="ECO:0007669"/>
    <property type="project" value="InterPro"/>
</dbReference>
<keyword evidence="4" id="KW-1185">Reference proteome</keyword>
<dbReference type="Proteomes" id="UP000660729">
    <property type="component" value="Unassembled WGS sequence"/>
</dbReference>
<evidence type="ECO:0000256" key="1">
    <source>
        <dbReference type="ARBA" id="ARBA00023242"/>
    </source>
</evidence>
<dbReference type="AlphaFoldDB" id="A0A8H6RND5"/>
<feature type="region of interest" description="Disordered" evidence="2">
    <location>
        <begin position="44"/>
        <end position="102"/>
    </location>
</feature>
<dbReference type="OrthoDB" id="3474066at2759"/>
<evidence type="ECO:0000313" key="3">
    <source>
        <dbReference type="EMBL" id="KAF7193837.1"/>
    </source>
</evidence>
<dbReference type="InterPro" id="IPR001138">
    <property type="entry name" value="Zn2Cys6_DnaBD"/>
</dbReference>
<dbReference type="CDD" id="cd00067">
    <property type="entry name" value="GAL4"/>
    <property type="match status" value="1"/>
</dbReference>
<evidence type="ECO:0000313" key="4">
    <source>
        <dbReference type="Proteomes" id="UP000660729"/>
    </source>
</evidence>
<feature type="compositionally biased region" description="Polar residues" evidence="2">
    <location>
        <begin position="44"/>
        <end position="57"/>
    </location>
</feature>